<keyword evidence="2" id="KW-1185">Reference proteome</keyword>
<evidence type="ECO:0000313" key="2">
    <source>
        <dbReference type="Proteomes" id="UP000077315"/>
    </source>
</evidence>
<dbReference type="EMBL" id="KV440972">
    <property type="protein sequence ID" value="OAD80251.1"/>
    <property type="molecule type" value="Genomic_DNA"/>
</dbReference>
<dbReference type="PANTHER" id="PTHR46579">
    <property type="entry name" value="F5/8 TYPE C DOMAIN-CONTAINING PROTEIN-RELATED"/>
    <property type="match status" value="1"/>
</dbReference>
<evidence type="ECO:0000313" key="1">
    <source>
        <dbReference type="EMBL" id="OAD80251.1"/>
    </source>
</evidence>
<sequence>MHLHMHLHESMLDFGPVYAFWLCSFERYNGKLKNIKMNCRNGLEVTFMRVFLEKAFISTFLHAYSTNLLLPMIQFLESVAQVMLPLIMMKNAHYQWLFEFDVKTYQSTSVSFYVVGRIPIGEDVFVNNWIQKVKKISLLGQEYCSGEKKKHGSFFPAYQSSHHQLLVEQGLELWEKGYMEESSSCIVSVHRLHSCFALATYKMQSEMQKRLVIPLPRKVVT</sequence>
<protein>
    <submittedName>
        <fullName evidence="1">Uncharacterized protein</fullName>
    </submittedName>
</protein>
<dbReference type="VEuPathDB" id="FungiDB:PHYBLDRAFT_163273"/>
<organism evidence="1 2">
    <name type="scientific">Phycomyces blakesleeanus (strain ATCC 8743b / DSM 1359 / FGSC 10004 / NBRC 33097 / NRRL 1555)</name>
    <dbReference type="NCBI Taxonomy" id="763407"/>
    <lineage>
        <taxon>Eukaryota</taxon>
        <taxon>Fungi</taxon>
        <taxon>Fungi incertae sedis</taxon>
        <taxon>Mucoromycota</taxon>
        <taxon>Mucoromycotina</taxon>
        <taxon>Mucoromycetes</taxon>
        <taxon>Mucorales</taxon>
        <taxon>Phycomycetaceae</taxon>
        <taxon>Phycomyces</taxon>
    </lineage>
</organism>
<gene>
    <name evidence="1" type="ORF">PHYBLDRAFT_163273</name>
</gene>
<dbReference type="Proteomes" id="UP000077315">
    <property type="component" value="Unassembled WGS sequence"/>
</dbReference>
<name>A0A167QTE0_PHYB8</name>
<reference evidence="2" key="1">
    <citation type="submission" date="2015-06" db="EMBL/GenBank/DDBJ databases">
        <title>Expansion of signal transduction pathways in fungi by whole-genome duplication.</title>
        <authorList>
            <consortium name="DOE Joint Genome Institute"/>
            <person name="Corrochano L.M."/>
            <person name="Kuo A."/>
            <person name="Marcet-Houben M."/>
            <person name="Polaino S."/>
            <person name="Salamov A."/>
            <person name="Villalobos J.M."/>
            <person name="Alvarez M.I."/>
            <person name="Avalos J."/>
            <person name="Benito E.P."/>
            <person name="Benoit I."/>
            <person name="Burger G."/>
            <person name="Camino L.P."/>
            <person name="Canovas D."/>
            <person name="Cerda-Olmedo E."/>
            <person name="Cheng J.-F."/>
            <person name="Dominguez A."/>
            <person name="Elias M."/>
            <person name="Eslava A.P."/>
            <person name="Glaser F."/>
            <person name="Grimwood J."/>
            <person name="Gutierrez G."/>
            <person name="Heitman J."/>
            <person name="Henrissat B."/>
            <person name="Iturriaga E.A."/>
            <person name="Lang B.F."/>
            <person name="Lavin J.L."/>
            <person name="Lee S."/>
            <person name="Li W."/>
            <person name="Lindquist E."/>
            <person name="Lopez-Garcia S."/>
            <person name="Luque E.M."/>
            <person name="Marcos A.T."/>
            <person name="Martin J."/>
            <person name="McCluskey K."/>
            <person name="Medina H.R."/>
            <person name="Miralles-Duran A."/>
            <person name="Miyazaki A."/>
            <person name="Munoz-Torres E."/>
            <person name="Oguiza J.A."/>
            <person name="Ohm R."/>
            <person name="Olmedo M."/>
            <person name="Orejas M."/>
            <person name="Ortiz-Castellanos L."/>
            <person name="Pisabarro A.G."/>
            <person name="Rodriguez-Romero J."/>
            <person name="Ruiz-Herrera J."/>
            <person name="Ruiz-Vazquez R."/>
            <person name="Sanz C."/>
            <person name="Schackwitz W."/>
            <person name="Schmutz J."/>
            <person name="Shahriari M."/>
            <person name="Shelest E."/>
            <person name="Silva-Franco F."/>
            <person name="Soanes D."/>
            <person name="Syed K."/>
            <person name="Tagua V.G."/>
            <person name="Talbot N.J."/>
            <person name="Thon M."/>
            <person name="De vries R.P."/>
            <person name="Wiebenga A."/>
            <person name="Yadav J.S."/>
            <person name="Braun E.L."/>
            <person name="Baker S."/>
            <person name="Garre V."/>
            <person name="Horwitz B."/>
            <person name="Torres-Martinez S."/>
            <person name="Idnurm A."/>
            <person name="Herrera-Estrella A."/>
            <person name="Gabaldon T."/>
            <person name="Grigoriev I.V."/>
        </authorList>
    </citation>
    <scope>NUCLEOTIDE SEQUENCE [LARGE SCALE GENOMIC DNA]</scope>
    <source>
        <strain evidence="2">NRRL 1555(-)</strain>
    </source>
</reference>
<dbReference type="PANTHER" id="PTHR46579:SF2">
    <property type="entry name" value="C2H2-TYPE DOMAIN-CONTAINING PROTEIN"/>
    <property type="match status" value="1"/>
</dbReference>
<proteinExistence type="predicted"/>
<dbReference type="RefSeq" id="XP_018298291.1">
    <property type="nucleotide sequence ID" value="XM_018434768.1"/>
</dbReference>
<dbReference type="AlphaFoldDB" id="A0A167QTE0"/>
<dbReference type="InParanoid" id="A0A167QTE0"/>
<accession>A0A167QTE0</accession>
<dbReference type="GeneID" id="28995674"/>